<evidence type="ECO:0000256" key="1">
    <source>
        <dbReference type="ARBA" id="ARBA00009574"/>
    </source>
</evidence>
<dbReference type="GO" id="GO:0005768">
    <property type="term" value="C:endosome"/>
    <property type="evidence" value="ECO:0007669"/>
    <property type="project" value="TreeGrafter"/>
</dbReference>
<dbReference type="OrthoDB" id="72772at2759"/>
<evidence type="ECO:0000256" key="3">
    <source>
        <dbReference type="ARBA" id="ARBA00023054"/>
    </source>
</evidence>
<dbReference type="GO" id="GO:0035493">
    <property type="term" value="P:SNARE complex assembly"/>
    <property type="evidence" value="ECO:0007669"/>
    <property type="project" value="TreeGrafter"/>
</dbReference>
<evidence type="ECO:0000313" key="6">
    <source>
        <dbReference type="Proteomes" id="UP000009131"/>
    </source>
</evidence>
<protein>
    <recommendedName>
        <fullName evidence="2">Autophagy-related protein 14</fullName>
    </recommendedName>
</protein>
<reference evidence="5 6" key="1">
    <citation type="journal article" date="2011" name="J. Gen. Appl. Microbiol.">
        <title>Draft genome sequencing of the enigmatic basidiomycete Mixia osmundae.</title>
        <authorList>
            <person name="Nishida H."/>
            <person name="Nagatsuka Y."/>
            <person name="Sugiyama J."/>
        </authorList>
    </citation>
    <scope>NUCLEOTIDE SEQUENCE [LARGE SCALE GENOMIC DNA]</scope>
    <source>
        <strain evidence="6">CBS 9802 / IAM 14324 / JCM 22182 / KY 12970</strain>
    </source>
</reference>
<name>G7DZ94_MIXOS</name>
<accession>G7DZ94</accession>
<keyword evidence="6" id="KW-1185">Reference proteome</keyword>
<feature type="compositionally biased region" description="Low complexity" evidence="4">
    <location>
        <begin position="245"/>
        <end position="269"/>
    </location>
</feature>
<evidence type="ECO:0000256" key="2">
    <source>
        <dbReference type="ARBA" id="ARBA00013807"/>
    </source>
</evidence>
<dbReference type="Proteomes" id="UP000009131">
    <property type="component" value="Unassembled WGS sequence"/>
</dbReference>
<dbReference type="GO" id="GO:0000149">
    <property type="term" value="F:SNARE binding"/>
    <property type="evidence" value="ECO:0007669"/>
    <property type="project" value="TreeGrafter"/>
</dbReference>
<comment type="caution">
    <text evidence="5">The sequence shown here is derived from an EMBL/GenBank/DDBJ whole genome shotgun (WGS) entry which is preliminary data.</text>
</comment>
<dbReference type="PANTHER" id="PTHR15157">
    <property type="entry name" value="UV RADIATION RESISTANCE-ASSOCIATED GENE PROTEIN"/>
    <property type="match status" value="1"/>
</dbReference>
<dbReference type="RefSeq" id="XP_014571223.1">
    <property type="nucleotide sequence ID" value="XM_014715737.1"/>
</dbReference>
<feature type="region of interest" description="Disordered" evidence="4">
    <location>
        <begin position="426"/>
        <end position="452"/>
    </location>
</feature>
<reference evidence="5 6" key="2">
    <citation type="journal article" date="2012" name="Open Biol.">
        <title>Characteristics of nucleosomes and linker DNA regions on the genome of the basidiomycete Mixia osmundae revealed by mono- and dinucleosome mapping.</title>
        <authorList>
            <person name="Nishida H."/>
            <person name="Kondo S."/>
            <person name="Matsumoto T."/>
            <person name="Suzuki Y."/>
            <person name="Yoshikawa H."/>
            <person name="Taylor T.D."/>
            <person name="Sugiyama J."/>
        </authorList>
    </citation>
    <scope>NUCLEOTIDE SEQUENCE [LARGE SCALE GENOMIC DNA]</scope>
    <source>
        <strain evidence="6">CBS 9802 / IAM 14324 / JCM 22182 / KY 12970</strain>
    </source>
</reference>
<feature type="region of interest" description="Disordered" evidence="4">
    <location>
        <begin position="56"/>
        <end position="156"/>
    </location>
</feature>
<proteinExistence type="inferred from homology"/>
<dbReference type="GO" id="GO:0000323">
    <property type="term" value="C:lytic vacuole"/>
    <property type="evidence" value="ECO:0007669"/>
    <property type="project" value="TreeGrafter"/>
</dbReference>
<dbReference type="EMBL" id="BABT02000068">
    <property type="protein sequence ID" value="GAA95904.1"/>
    <property type="molecule type" value="Genomic_DNA"/>
</dbReference>
<gene>
    <name evidence="5" type="primary">Mo02562</name>
    <name evidence="5" type="ORF">E5Q_02562</name>
</gene>
<feature type="compositionally biased region" description="Polar residues" evidence="4">
    <location>
        <begin position="101"/>
        <end position="127"/>
    </location>
</feature>
<organism evidence="5 6">
    <name type="scientific">Mixia osmundae (strain CBS 9802 / IAM 14324 / JCM 22182 / KY 12970)</name>
    <dbReference type="NCBI Taxonomy" id="764103"/>
    <lineage>
        <taxon>Eukaryota</taxon>
        <taxon>Fungi</taxon>
        <taxon>Dikarya</taxon>
        <taxon>Basidiomycota</taxon>
        <taxon>Pucciniomycotina</taxon>
        <taxon>Mixiomycetes</taxon>
        <taxon>Mixiales</taxon>
        <taxon>Mixiaceae</taxon>
        <taxon>Mixia</taxon>
    </lineage>
</organism>
<dbReference type="PANTHER" id="PTHR15157:SF5">
    <property type="entry name" value="UV RADIATION RESISTANCE-ASSOCIATED GENE PROTEIN"/>
    <property type="match status" value="1"/>
</dbReference>
<comment type="similarity">
    <text evidence="1">Belongs to the ATG14 family.</text>
</comment>
<dbReference type="HOGENOM" id="CLU_346496_0_0_1"/>
<dbReference type="AlphaFoldDB" id="G7DZ94"/>
<feature type="compositionally biased region" description="Basic and acidic residues" evidence="4">
    <location>
        <begin position="78"/>
        <end position="93"/>
    </location>
</feature>
<feature type="region of interest" description="Disordered" evidence="4">
    <location>
        <begin position="235"/>
        <end position="286"/>
    </location>
</feature>
<dbReference type="InParanoid" id="G7DZ94"/>
<dbReference type="GO" id="GO:0032991">
    <property type="term" value="C:protein-containing complex"/>
    <property type="evidence" value="ECO:0007669"/>
    <property type="project" value="UniProtKB-ARBA"/>
</dbReference>
<keyword evidence="3" id="KW-0175">Coiled coil</keyword>
<dbReference type="InterPro" id="IPR018791">
    <property type="entry name" value="UV_resistance/autophagy_Atg14"/>
</dbReference>
<dbReference type="eggNOG" id="KOG2896">
    <property type="taxonomic scope" value="Eukaryota"/>
</dbReference>
<sequence>MSQPVASGSRLRLPADRAIDTLQAQSAEAWQASQRRLRHVAAVHIRNLVCPAAVATAKAAPPPSTRAQGDLLTPPRPRLAERQYSHDDLDIPRSRRKRSATLKSQPSPTAQRYTPQRSKSYYSSLNDPSFDFEQREPLGPTKPALTRSKSRGSVRSIETYHTSLSTRSIAEEAGPLELVVKESPPDDAGPYSAIEAAPTSLKNRSPNRTTHQMLAPEWPANRADLDTSAYLQTTMPSTQRNRSNSRASQKSLASAASSGISGPSPIPLALHHHRHTSSQNQKAQRALQRAIENRLVDSMIIITPVSEAHQVLYASDIQSESMNPSFAITNGVSAHAGARQQLLLQIWASKSKAMGKGKHKATEETLSLAHERQINLADLKPMGTDLMRIASMLEDNSILLEIDDEYWLVPRKPSRAVDFAPLAGIESATDDSDDAGNTSDPGPGKLRTQALRKRERWRDRRTLLDRSLRETRMKPSYDLAHLQMIAEMQLKIGSMQVQTQTLQSKCAESLQADTVDLSSREASRLALCVETLRTQAVEIEQHRAGMSAKLDNGRAALAARRERLRRANERLVALREEQKTTTAHTQDKRQRLEILQASIVNVRGSLASQLSFLFPLEPVARPVHDLQFSLLGLPLANSDFSMRSDEEEAVSSALGYCALLTSLLAKYLSVALHFPIRFIGSQSLVTDPIHEMKGTRAFPLFYRSVEKHRFDYAVFLLNKDIEQLSQSQSIAVLDLRNTLPNVHLLLLSLASVTQSDEKRQQITKAAMELLANDADTRPDKLQEPAVQFMAKVQASPKGRSSAQSLAQPVPPLAMH</sequence>
<feature type="compositionally biased region" description="Polar residues" evidence="4">
    <location>
        <begin position="235"/>
        <end position="244"/>
    </location>
</feature>
<evidence type="ECO:0000313" key="5">
    <source>
        <dbReference type="EMBL" id="GAA95904.1"/>
    </source>
</evidence>
<dbReference type="Pfam" id="PF10186">
    <property type="entry name" value="ATG14"/>
    <property type="match status" value="1"/>
</dbReference>
<evidence type="ECO:0000256" key="4">
    <source>
        <dbReference type="SAM" id="MobiDB-lite"/>
    </source>
</evidence>
<dbReference type="STRING" id="764103.G7DZ94"/>
<feature type="region of interest" description="Disordered" evidence="4">
    <location>
        <begin position="792"/>
        <end position="815"/>
    </location>
</feature>